<comment type="caution">
    <text evidence="1">The sequence shown here is derived from an EMBL/GenBank/DDBJ whole genome shotgun (WGS) entry which is preliminary data.</text>
</comment>
<organism evidence="1 2">
    <name type="scientific">Sulfobacillus benefaciens</name>
    <dbReference type="NCBI Taxonomy" id="453960"/>
    <lineage>
        <taxon>Bacteria</taxon>
        <taxon>Bacillati</taxon>
        <taxon>Bacillota</taxon>
        <taxon>Clostridia</taxon>
        <taxon>Eubacteriales</taxon>
        <taxon>Clostridiales Family XVII. Incertae Sedis</taxon>
        <taxon>Sulfobacillus</taxon>
    </lineage>
</organism>
<sequence>MHLHSDAVIDLFATLVEDVAPSWDWRNVLEDLEEIHEDPDAVARVLTTASRYLQSPMDPVTDLQRQRLIDFGWASDVAGHLTKWEASYALDRHKQILADWSHPIAPSPWPT</sequence>
<evidence type="ECO:0000313" key="2">
    <source>
        <dbReference type="Proteomes" id="UP000242699"/>
    </source>
</evidence>
<proteinExistence type="predicted"/>
<dbReference type="EMBL" id="PXYT01000082">
    <property type="protein sequence ID" value="PSR24326.1"/>
    <property type="molecule type" value="Genomic_DNA"/>
</dbReference>
<gene>
    <name evidence="1" type="ORF">C7B43_19265</name>
</gene>
<evidence type="ECO:0000313" key="1">
    <source>
        <dbReference type="EMBL" id="PSR24326.1"/>
    </source>
</evidence>
<dbReference type="AlphaFoldDB" id="A0A2T2WQ10"/>
<protein>
    <submittedName>
        <fullName evidence="1">Uncharacterized protein</fullName>
    </submittedName>
</protein>
<name>A0A2T2WQ10_9FIRM</name>
<accession>A0A2T2WQ10</accession>
<reference evidence="1 2" key="1">
    <citation type="journal article" date="2014" name="BMC Genomics">
        <title>Comparison of environmental and isolate Sulfobacillus genomes reveals diverse carbon, sulfur, nitrogen, and hydrogen metabolisms.</title>
        <authorList>
            <person name="Justice N.B."/>
            <person name="Norman A."/>
            <person name="Brown C.T."/>
            <person name="Singh A."/>
            <person name="Thomas B.C."/>
            <person name="Banfield J.F."/>
        </authorList>
    </citation>
    <scope>NUCLEOTIDE SEQUENCE [LARGE SCALE GENOMIC DNA]</scope>
    <source>
        <strain evidence="1">AMDSBA1</strain>
    </source>
</reference>
<dbReference type="Proteomes" id="UP000242699">
    <property type="component" value="Unassembled WGS sequence"/>
</dbReference>